<name>A0A1X7AJF5_9GAMM</name>
<feature type="region of interest" description="Disordered" evidence="1">
    <location>
        <begin position="1"/>
        <end position="67"/>
    </location>
</feature>
<evidence type="ECO:0000313" key="3">
    <source>
        <dbReference type="Proteomes" id="UP000196573"/>
    </source>
</evidence>
<dbReference type="EMBL" id="FWPT01000004">
    <property type="protein sequence ID" value="SMA45887.1"/>
    <property type="molecule type" value="Genomic_DNA"/>
</dbReference>
<accession>A0A1X7AJF5</accession>
<proteinExistence type="predicted"/>
<dbReference type="Proteomes" id="UP000196573">
    <property type="component" value="Unassembled WGS sequence"/>
</dbReference>
<organism evidence="2 3">
    <name type="scientific">Parendozoicomonas haliclonae</name>
    <dbReference type="NCBI Taxonomy" id="1960125"/>
    <lineage>
        <taxon>Bacteria</taxon>
        <taxon>Pseudomonadati</taxon>
        <taxon>Pseudomonadota</taxon>
        <taxon>Gammaproteobacteria</taxon>
        <taxon>Oceanospirillales</taxon>
        <taxon>Endozoicomonadaceae</taxon>
        <taxon>Parendozoicomonas</taxon>
    </lineage>
</organism>
<keyword evidence="3" id="KW-1185">Reference proteome</keyword>
<gene>
    <name evidence="2" type="ORF">EHSB41UT_02020</name>
</gene>
<feature type="region of interest" description="Disordered" evidence="1">
    <location>
        <begin position="267"/>
        <end position="290"/>
    </location>
</feature>
<evidence type="ECO:0000256" key="1">
    <source>
        <dbReference type="SAM" id="MobiDB-lite"/>
    </source>
</evidence>
<evidence type="ECO:0000313" key="2">
    <source>
        <dbReference type="EMBL" id="SMA45887.1"/>
    </source>
</evidence>
<dbReference type="RefSeq" id="WP_087109424.1">
    <property type="nucleotide sequence ID" value="NZ_CBCSCN010000002.1"/>
</dbReference>
<dbReference type="AlphaFoldDB" id="A0A1X7AJF5"/>
<sequence>MDDRVHFRSTPTGATVDLDSKKTMTDGNWQGSHVAATRRPPIQIPPAPTRTKDETTPLPERKTENDKGIDVHSALSAARRSAVDNLYEVRCSIANAFFIYAEETPKHLPSEGVDIPLSVISINGEAVIRTKSSKPLTENFKRYYWLSTTATRHKLRQLCSTPYISEAVKSASSLVCSWIAEPLQSLNGKFRLSFDVESIDITGDDESNEVKVHYELKYTPSIISQDQKYPLFDNMDVTMKAVVTLIDGHPIKEPAFLKINTKSLLLPKPQFPSQDPKTETNTEDDPDLFVDDLIQLDD</sequence>
<feature type="compositionally biased region" description="Acidic residues" evidence="1">
    <location>
        <begin position="281"/>
        <end position="290"/>
    </location>
</feature>
<protein>
    <submittedName>
        <fullName evidence="2">Uncharacterized protein</fullName>
    </submittedName>
</protein>
<reference evidence="2 3" key="1">
    <citation type="submission" date="2017-03" db="EMBL/GenBank/DDBJ databases">
        <authorList>
            <person name="Afonso C.L."/>
            <person name="Miller P.J."/>
            <person name="Scott M.A."/>
            <person name="Spackman E."/>
            <person name="Goraichik I."/>
            <person name="Dimitrov K.M."/>
            <person name="Suarez D.L."/>
            <person name="Swayne D.E."/>
        </authorList>
    </citation>
    <scope>NUCLEOTIDE SEQUENCE [LARGE SCALE GENOMIC DNA]</scope>
    <source>
        <strain evidence="2">SB41UT1</strain>
    </source>
</reference>
<feature type="compositionally biased region" description="Basic and acidic residues" evidence="1">
    <location>
        <begin position="50"/>
        <end position="67"/>
    </location>
</feature>